<keyword evidence="7" id="KW-0406">Ion transport</keyword>
<dbReference type="GO" id="GO:0009279">
    <property type="term" value="C:cell outer membrane"/>
    <property type="evidence" value="ECO:0007669"/>
    <property type="project" value="UniProtKB-SubCell"/>
</dbReference>
<evidence type="ECO:0000256" key="12">
    <source>
        <dbReference type="RuleBase" id="RU003357"/>
    </source>
</evidence>
<keyword evidence="6" id="KW-0408">Iron</keyword>
<feature type="domain" description="TonB-dependent receptor plug" evidence="15">
    <location>
        <begin position="58"/>
        <end position="169"/>
    </location>
</feature>
<keyword evidence="3 11" id="KW-1134">Transmembrane beta strand</keyword>
<evidence type="ECO:0000256" key="1">
    <source>
        <dbReference type="ARBA" id="ARBA00004571"/>
    </source>
</evidence>
<keyword evidence="16" id="KW-0675">Receptor</keyword>
<proteinExistence type="inferred from homology"/>
<dbReference type="InterPro" id="IPR039426">
    <property type="entry name" value="TonB-dep_rcpt-like"/>
</dbReference>
<gene>
    <name evidence="16" type="ORF">D3Y57_19595</name>
</gene>
<evidence type="ECO:0000256" key="8">
    <source>
        <dbReference type="ARBA" id="ARBA00023077"/>
    </source>
</evidence>
<accession>A0A494TRJ6</accession>
<dbReference type="Proteomes" id="UP000276254">
    <property type="component" value="Chromosome"/>
</dbReference>
<name>A0A494TRJ6_SPHPE</name>
<keyword evidence="8 12" id="KW-0798">TonB box</keyword>
<dbReference type="RefSeq" id="WP_121155395.1">
    <property type="nucleotide sequence ID" value="NZ_CP032829.1"/>
</dbReference>
<keyword evidence="5 11" id="KW-0812">Transmembrane</keyword>
<feature type="chain" id="PRO_5019748277" evidence="13">
    <location>
        <begin position="23"/>
        <end position="733"/>
    </location>
</feature>
<evidence type="ECO:0000256" key="13">
    <source>
        <dbReference type="SAM" id="SignalP"/>
    </source>
</evidence>
<protein>
    <submittedName>
        <fullName evidence="16">TonB-dependent receptor</fullName>
    </submittedName>
</protein>
<dbReference type="GO" id="GO:0006826">
    <property type="term" value="P:iron ion transport"/>
    <property type="evidence" value="ECO:0007669"/>
    <property type="project" value="UniProtKB-KW"/>
</dbReference>
<evidence type="ECO:0000259" key="14">
    <source>
        <dbReference type="Pfam" id="PF00593"/>
    </source>
</evidence>
<evidence type="ECO:0000256" key="2">
    <source>
        <dbReference type="ARBA" id="ARBA00022448"/>
    </source>
</evidence>
<feature type="signal peptide" evidence="13">
    <location>
        <begin position="1"/>
        <end position="22"/>
    </location>
</feature>
<dbReference type="InterPro" id="IPR036942">
    <property type="entry name" value="Beta-barrel_TonB_sf"/>
</dbReference>
<dbReference type="AlphaFoldDB" id="A0A494TRJ6"/>
<comment type="subcellular location">
    <subcellularLocation>
        <location evidence="1 11">Cell outer membrane</location>
        <topology evidence="1 11">Multi-pass membrane protein</topology>
    </subcellularLocation>
</comment>
<reference evidence="16 17" key="1">
    <citation type="submission" date="2018-09" db="EMBL/GenBank/DDBJ databases">
        <title>Sphingomonas peninsula sp. nov., isolated from fildes peninsula, Antarctic soil.</title>
        <authorList>
            <person name="Yingchao G."/>
        </authorList>
    </citation>
    <scope>NUCLEOTIDE SEQUENCE [LARGE SCALE GENOMIC DNA]</scope>
    <source>
        <strain evidence="16 17">YZ-8</strain>
    </source>
</reference>
<evidence type="ECO:0000256" key="3">
    <source>
        <dbReference type="ARBA" id="ARBA00022452"/>
    </source>
</evidence>
<dbReference type="EMBL" id="CP032829">
    <property type="protein sequence ID" value="AYJ87725.1"/>
    <property type="molecule type" value="Genomic_DNA"/>
</dbReference>
<keyword evidence="2 11" id="KW-0813">Transport</keyword>
<evidence type="ECO:0000256" key="4">
    <source>
        <dbReference type="ARBA" id="ARBA00022496"/>
    </source>
</evidence>
<dbReference type="PROSITE" id="PS52016">
    <property type="entry name" value="TONB_DEPENDENT_REC_3"/>
    <property type="match status" value="1"/>
</dbReference>
<evidence type="ECO:0000256" key="10">
    <source>
        <dbReference type="ARBA" id="ARBA00023237"/>
    </source>
</evidence>
<dbReference type="PANTHER" id="PTHR32552">
    <property type="entry name" value="FERRICHROME IRON RECEPTOR-RELATED"/>
    <property type="match status" value="1"/>
</dbReference>
<dbReference type="Gene3D" id="2.40.170.20">
    <property type="entry name" value="TonB-dependent receptor, beta-barrel domain"/>
    <property type="match status" value="1"/>
</dbReference>
<comment type="similarity">
    <text evidence="11 12">Belongs to the TonB-dependent receptor family.</text>
</comment>
<keyword evidence="10 11" id="KW-0998">Cell outer membrane</keyword>
<evidence type="ECO:0000256" key="7">
    <source>
        <dbReference type="ARBA" id="ARBA00023065"/>
    </source>
</evidence>
<dbReference type="KEGG" id="spha:D3Y57_19595"/>
<evidence type="ECO:0000256" key="5">
    <source>
        <dbReference type="ARBA" id="ARBA00022692"/>
    </source>
</evidence>
<organism evidence="16 17">
    <name type="scientific">Sphingomonas paeninsulae</name>
    <dbReference type="NCBI Taxonomy" id="2319844"/>
    <lineage>
        <taxon>Bacteria</taxon>
        <taxon>Pseudomonadati</taxon>
        <taxon>Pseudomonadota</taxon>
        <taxon>Alphaproteobacteria</taxon>
        <taxon>Sphingomonadales</taxon>
        <taxon>Sphingomonadaceae</taxon>
        <taxon>Sphingomonas</taxon>
    </lineage>
</organism>
<dbReference type="SUPFAM" id="SSF56935">
    <property type="entry name" value="Porins"/>
    <property type="match status" value="1"/>
</dbReference>
<feature type="domain" description="TonB-dependent receptor-like beta-barrel" evidence="14">
    <location>
        <begin position="267"/>
        <end position="697"/>
    </location>
</feature>
<keyword evidence="13" id="KW-0732">Signal</keyword>
<evidence type="ECO:0000313" key="16">
    <source>
        <dbReference type="EMBL" id="AYJ87725.1"/>
    </source>
</evidence>
<evidence type="ECO:0000256" key="6">
    <source>
        <dbReference type="ARBA" id="ARBA00023004"/>
    </source>
</evidence>
<dbReference type="Pfam" id="PF00593">
    <property type="entry name" value="TonB_dep_Rec_b-barrel"/>
    <property type="match status" value="1"/>
</dbReference>
<evidence type="ECO:0000259" key="15">
    <source>
        <dbReference type="Pfam" id="PF07715"/>
    </source>
</evidence>
<keyword evidence="17" id="KW-1185">Reference proteome</keyword>
<evidence type="ECO:0000313" key="17">
    <source>
        <dbReference type="Proteomes" id="UP000276254"/>
    </source>
</evidence>
<dbReference type="InterPro" id="IPR000531">
    <property type="entry name" value="Beta-barrel_TonB"/>
</dbReference>
<keyword evidence="4" id="KW-0410">Iron transport</keyword>
<dbReference type="OrthoDB" id="9760333at2"/>
<dbReference type="CDD" id="cd01347">
    <property type="entry name" value="ligand_gated_channel"/>
    <property type="match status" value="1"/>
</dbReference>
<dbReference type="Pfam" id="PF07715">
    <property type="entry name" value="Plug"/>
    <property type="match status" value="1"/>
</dbReference>
<evidence type="ECO:0000256" key="9">
    <source>
        <dbReference type="ARBA" id="ARBA00023136"/>
    </source>
</evidence>
<evidence type="ECO:0000256" key="11">
    <source>
        <dbReference type="PROSITE-ProRule" id="PRU01360"/>
    </source>
</evidence>
<sequence>MFRYASLLLLLGSAAWPTTLLAQDRKATAATSDDTANNGDQSSGQDIIVTAFHRETRLQQTPAAITSLSTEALKNANIVNADDLQRLVPGLVVTNAGAGQRRLSLRGVRSAGDAQVGVYYDESSLTAPPGTTTDAGGSQSDLDFFDVSRVEVLRGPQGTLYGAGAMAGAVRIIFNKPDLNHFEGRADVTGTTEAYGEQGYQANAAINVPIVDDKLAARLVVYRRYDDGYIDNPRLKLQNVNGESTWGGRLVIRYRPISELTIDAAAYFQNNNGGPPTWSPSVGKYQSADQAYLWFKDKNRLYNLTANAELGFATLTATTSYQDRDVLMTRDPSYLFQIVGASAYAPAIYYQPQSVKSWTNELRLQSAGSGPLHWTIGGFYEDRRSKVLSEAHVVGSDGRDLNPPDVILQRHVGESLKQKAAFGELSYRMFDRLTLTGGLRYYSYDKLVSGDTTIGFAPLGTFVRPYAEFRSKNDGWLYKFNASLKASEHLLLYAQAASGYRPGGVNQVLGLAEALPYQPDSLWTYEAGFKATYLDGRILLNVAAFRTDWKDMQVTLNSGTFAYLGNAGAARIQGVEAELGFEPVNGWTVSASLTALTAKLTEDQLATGAVASTATGRAGDRIPNIPQGTVTVASQYEFPLIDGLTAIIHGDVNYVGDSYSDFHRSTSYFRLGDYFVSNARIGVKTRSWGAYLFARNLFNAVGTTYSGTVLGGRTQVVTTVPPRTIGINLTSSF</sequence>
<dbReference type="PANTHER" id="PTHR32552:SF81">
    <property type="entry name" value="TONB-DEPENDENT OUTER MEMBRANE RECEPTOR"/>
    <property type="match status" value="1"/>
</dbReference>
<keyword evidence="9 11" id="KW-0472">Membrane</keyword>
<dbReference type="InterPro" id="IPR012910">
    <property type="entry name" value="Plug_dom"/>
</dbReference>